<comment type="caution">
    <text evidence="1">The sequence shown here is derived from an EMBL/GenBank/DDBJ whole genome shotgun (WGS) entry which is preliminary data.</text>
</comment>
<organism evidence="1 2">
    <name type="scientific">Gossypium schwendimanii</name>
    <name type="common">Cotton</name>
    <dbReference type="NCBI Taxonomy" id="34291"/>
    <lineage>
        <taxon>Eukaryota</taxon>
        <taxon>Viridiplantae</taxon>
        <taxon>Streptophyta</taxon>
        <taxon>Embryophyta</taxon>
        <taxon>Tracheophyta</taxon>
        <taxon>Spermatophyta</taxon>
        <taxon>Magnoliopsida</taxon>
        <taxon>eudicotyledons</taxon>
        <taxon>Gunneridae</taxon>
        <taxon>Pentapetalae</taxon>
        <taxon>rosids</taxon>
        <taxon>malvids</taxon>
        <taxon>Malvales</taxon>
        <taxon>Malvaceae</taxon>
        <taxon>Malvoideae</taxon>
        <taxon>Gossypium</taxon>
    </lineage>
</organism>
<accession>A0A7J9L291</accession>
<gene>
    <name evidence="1" type="ORF">Goshw_006464</name>
</gene>
<name>A0A7J9L291_GOSSC</name>
<dbReference type="EMBL" id="JABFAF010000004">
    <property type="protein sequence ID" value="MBA0852529.1"/>
    <property type="molecule type" value="Genomic_DNA"/>
</dbReference>
<dbReference type="Proteomes" id="UP000593576">
    <property type="component" value="Unassembled WGS sequence"/>
</dbReference>
<evidence type="ECO:0000313" key="2">
    <source>
        <dbReference type="Proteomes" id="UP000593576"/>
    </source>
</evidence>
<dbReference type="OrthoDB" id="996867at2759"/>
<evidence type="ECO:0000313" key="1">
    <source>
        <dbReference type="EMBL" id="MBA0852529.1"/>
    </source>
</evidence>
<dbReference type="AlphaFoldDB" id="A0A7J9L291"/>
<reference evidence="1 2" key="1">
    <citation type="journal article" date="2019" name="Genome Biol. Evol.">
        <title>Insights into the evolution of the New World diploid cottons (Gossypium, subgenus Houzingenia) based on genome sequencing.</title>
        <authorList>
            <person name="Grover C.E."/>
            <person name="Arick M.A. 2nd"/>
            <person name="Thrash A."/>
            <person name="Conover J.L."/>
            <person name="Sanders W.S."/>
            <person name="Peterson D.G."/>
            <person name="Frelichowski J.E."/>
            <person name="Scheffler J.A."/>
            <person name="Scheffler B.E."/>
            <person name="Wendel J.F."/>
        </authorList>
    </citation>
    <scope>NUCLEOTIDE SEQUENCE [LARGE SCALE GENOMIC DNA]</scope>
    <source>
        <strain evidence="1">1</strain>
        <tissue evidence="1">Leaf</tissue>
    </source>
</reference>
<protein>
    <submittedName>
        <fullName evidence="1">Uncharacterized protein</fullName>
    </submittedName>
</protein>
<sequence length="62" mass="7015">MLELLAICPRVLKVMKLVNNLVKTPQMVAKMQEFSEEMIKARVIEEIVALNSEITDETAAQL</sequence>
<dbReference type="Gene3D" id="6.10.140.1230">
    <property type="match status" value="1"/>
</dbReference>
<keyword evidence="2" id="KW-1185">Reference proteome</keyword>
<proteinExistence type="predicted"/>